<dbReference type="Gene3D" id="3.40.50.1110">
    <property type="entry name" value="SGNH hydrolase"/>
    <property type="match status" value="1"/>
</dbReference>
<accession>A0A922T5G0</accession>
<evidence type="ECO:0000313" key="2">
    <source>
        <dbReference type="Proteomes" id="UP000052167"/>
    </source>
</evidence>
<sequence>MMRVHPWMALLGGWVVSIAVVGAAAGDIRGGASDDPSREAITFREGTTSREGIDRLPRSILISGHSLTDRPFPELLHQALTALGGDLTVTSQQFPGASIRERLGRSGDGAADGLRSRDRARPDFAEVLAQRNFDVLIITERNGLLDALAWEDTVTSLHVAQQRFQSANPGALIYFFVPWNGVSDIRAPQQWIRYEQQAHVIWSCVVAAANAQSGAEGHRSEIIVLPTALALAHLTQSLTSSPQAPGFEGLDDGERMRMIFADDVHLTPLGVSYVSFLTSAWLSGAAPRRPASTQDDLQTRRQIHLQDIGRRFLHHHPWPQARQERCSLTRRLAFVARYVAYTGQSDRQAGPLAYGWRQFTRLLQFTWHVWRGFGRDAGRPAATAATTAGGRA</sequence>
<organism evidence="1 2">
    <name type="scientific">Pseudorhizobium pelagicum</name>
    <dbReference type="NCBI Taxonomy" id="1509405"/>
    <lineage>
        <taxon>Bacteria</taxon>
        <taxon>Pseudomonadati</taxon>
        <taxon>Pseudomonadota</taxon>
        <taxon>Alphaproteobacteria</taxon>
        <taxon>Hyphomicrobiales</taxon>
        <taxon>Rhizobiaceae</taxon>
        <taxon>Rhizobium/Agrobacterium group</taxon>
        <taxon>Pseudorhizobium</taxon>
    </lineage>
</organism>
<evidence type="ECO:0000313" key="1">
    <source>
        <dbReference type="EMBL" id="KEQ06661.1"/>
    </source>
</evidence>
<comment type="caution">
    <text evidence="1">The sequence shown here is derived from an EMBL/GenBank/DDBJ whole genome shotgun (WGS) entry which is preliminary data.</text>
</comment>
<keyword evidence="2" id="KW-1185">Reference proteome</keyword>
<name>A0A922T5G0_9HYPH</name>
<dbReference type="AlphaFoldDB" id="A0A922T5G0"/>
<proteinExistence type="predicted"/>
<dbReference type="InterPro" id="IPR036514">
    <property type="entry name" value="SGNH_hydro_sf"/>
</dbReference>
<gene>
    <name evidence="1" type="ORF">GV68_06285</name>
</gene>
<dbReference type="Proteomes" id="UP000052167">
    <property type="component" value="Unassembled WGS sequence"/>
</dbReference>
<dbReference type="GO" id="GO:0016788">
    <property type="term" value="F:hydrolase activity, acting on ester bonds"/>
    <property type="evidence" value="ECO:0007669"/>
    <property type="project" value="UniProtKB-ARBA"/>
</dbReference>
<protein>
    <submittedName>
        <fullName evidence="1">Uncharacterized protein</fullName>
    </submittedName>
</protein>
<reference evidence="1 2" key="1">
    <citation type="submission" date="2014-06" db="EMBL/GenBank/DDBJ databases">
        <title>Rhizobium pelagicum/R2-400B4.</title>
        <authorList>
            <person name="Kimes N.E."/>
            <person name="Lopez-Perez M."/>
        </authorList>
    </citation>
    <scope>NUCLEOTIDE SEQUENCE [LARGE SCALE GENOMIC DNA]</scope>
    <source>
        <strain evidence="1 2">R2-400B4</strain>
    </source>
</reference>
<dbReference type="EMBL" id="JOKJ01000015">
    <property type="protein sequence ID" value="KEQ06661.1"/>
    <property type="molecule type" value="Genomic_DNA"/>
</dbReference>